<accession>A0A542SMY8</accession>
<name>A0A542SMY8_9MICO</name>
<sequence length="342" mass="35331">MSKSLELPHLRSLVAVADHGGFSRAATALHVSQSTISQHVRSLERATNAAVVEKQGRNARFTTHGQRLLTEARNILAVHDEALGRLTAAAAPTLVIGATDTGSDHLLATTLRALHSAYPHRAIQVIVDRPAAIAAAAARGTIDLAVGLGFPGDFAQPTGTVALRWYQSAYTPPRRGKDPTDGRQIGAEPPGIQAADETVVGADPQSEPTAGSLALATAPRASIALVTHFEPCSIRRLAVAALSAAGYAIEFTAESATSVGVIAAARAGLGVAVLPATERIPTGLEPVESLPPLGEISLYLQIREGLDPAIAATVRSAISGTLSKSANFTDLGERRGVASQTV</sequence>
<dbReference type="PANTHER" id="PTHR30579:SF7">
    <property type="entry name" value="HTH-TYPE TRANSCRIPTIONAL REGULATOR LRHA-RELATED"/>
    <property type="match status" value="1"/>
</dbReference>
<gene>
    <name evidence="6" type="ORF">FB389_0634</name>
</gene>
<keyword evidence="2" id="KW-0805">Transcription regulation</keyword>
<dbReference type="Pfam" id="PF00126">
    <property type="entry name" value="HTH_1"/>
    <property type="match status" value="1"/>
</dbReference>
<dbReference type="Gene3D" id="3.40.190.10">
    <property type="entry name" value="Periplasmic binding protein-like II"/>
    <property type="match status" value="2"/>
</dbReference>
<dbReference type="SUPFAM" id="SSF46785">
    <property type="entry name" value="Winged helix' DNA-binding domain"/>
    <property type="match status" value="1"/>
</dbReference>
<evidence type="ECO:0000256" key="1">
    <source>
        <dbReference type="ARBA" id="ARBA00009437"/>
    </source>
</evidence>
<dbReference type="PANTHER" id="PTHR30579">
    <property type="entry name" value="TRANSCRIPTIONAL REGULATOR"/>
    <property type="match status" value="1"/>
</dbReference>
<evidence type="ECO:0000313" key="7">
    <source>
        <dbReference type="Proteomes" id="UP000316181"/>
    </source>
</evidence>
<dbReference type="InterPro" id="IPR036388">
    <property type="entry name" value="WH-like_DNA-bd_sf"/>
</dbReference>
<dbReference type="GO" id="GO:0003677">
    <property type="term" value="F:DNA binding"/>
    <property type="evidence" value="ECO:0007669"/>
    <property type="project" value="UniProtKB-KW"/>
</dbReference>
<evidence type="ECO:0000256" key="4">
    <source>
        <dbReference type="ARBA" id="ARBA00023163"/>
    </source>
</evidence>
<dbReference type="EMBL" id="VFNV01000001">
    <property type="protein sequence ID" value="TQK75990.1"/>
    <property type="molecule type" value="Genomic_DNA"/>
</dbReference>
<proteinExistence type="inferred from homology"/>
<reference evidence="6 7" key="1">
    <citation type="submission" date="2019-06" db="EMBL/GenBank/DDBJ databases">
        <title>Sequencing the genomes of 1000 actinobacteria strains.</title>
        <authorList>
            <person name="Klenk H.-P."/>
        </authorList>
    </citation>
    <scope>NUCLEOTIDE SEQUENCE [LARGE SCALE GENOMIC DNA]</scope>
    <source>
        <strain evidence="6 7">DSM 10596</strain>
    </source>
</reference>
<dbReference type="InterPro" id="IPR050176">
    <property type="entry name" value="LTTR"/>
</dbReference>
<dbReference type="OrthoDB" id="9789529at2"/>
<dbReference type="Pfam" id="PF03466">
    <property type="entry name" value="LysR_substrate"/>
    <property type="match status" value="1"/>
</dbReference>
<evidence type="ECO:0000313" key="6">
    <source>
        <dbReference type="EMBL" id="TQK75990.1"/>
    </source>
</evidence>
<evidence type="ECO:0000256" key="3">
    <source>
        <dbReference type="ARBA" id="ARBA00023125"/>
    </source>
</evidence>
<dbReference type="RefSeq" id="WP_142111312.1">
    <property type="nucleotide sequence ID" value="NZ_BAAATB010000008.1"/>
</dbReference>
<keyword evidence="7" id="KW-1185">Reference proteome</keyword>
<comment type="similarity">
    <text evidence="1">Belongs to the LysR transcriptional regulatory family.</text>
</comment>
<dbReference type="Proteomes" id="UP000316181">
    <property type="component" value="Unassembled WGS sequence"/>
</dbReference>
<feature type="domain" description="HTH lysR-type" evidence="5">
    <location>
        <begin position="5"/>
        <end position="62"/>
    </location>
</feature>
<comment type="caution">
    <text evidence="6">The sequence shown here is derived from an EMBL/GenBank/DDBJ whole genome shotgun (WGS) entry which is preliminary data.</text>
</comment>
<dbReference type="InterPro" id="IPR036390">
    <property type="entry name" value="WH_DNA-bd_sf"/>
</dbReference>
<keyword evidence="4" id="KW-0804">Transcription</keyword>
<evidence type="ECO:0000259" key="5">
    <source>
        <dbReference type="PROSITE" id="PS50931"/>
    </source>
</evidence>
<dbReference type="InterPro" id="IPR005119">
    <property type="entry name" value="LysR_subst-bd"/>
</dbReference>
<dbReference type="AlphaFoldDB" id="A0A542SMY8"/>
<evidence type="ECO:0000256" key="2">
    <source>
        <dbReference type="ARBA" id="ARBA00023015"/>
    </source>
</evidence>
<keyword evidence="3 6" id="KW-0238">DNA-binding</keyword>
<dbReference type="GO" id="GO:0003700">
    <property type="term" value="F:DNA-binding transcription factor activity"/>
    <property type="evidence" value="ECO:0007669"/>
    <property type="project" value="InterPro"/>
</dbReference>
<organism evidence="6 7">
    <name type="scientific">Rarobacter incanus</name>
    <dbReference type="NCBI Taxonomy" id="153494"/>
    <lineage>
        <taxon>Bacteria</taxon>
        <taxon>Bacillati</taxon>
        <taxon>Actinomycetota</taxon>
        <taxon>Actinomycetes</taxon>
        <taxon>Micrococcales</taxon>
        <taxon>Rarobacteraceae</taxon>
        <taxon>Rarobacter</taxon>
    </lineage>
</organism>
<dbReference type="Gene3D" id="1.10.10.10">
    <property type="entry name" value="Winged helix-like DNA-binding domain superfamily/Winged helix DNA-binding domain"/>
    <property type="match status" value="1"/>
</dbReference>
<dbReference type="PROSITE" id="PS50931">
    <property type="entry name" value="HTH_LYSR"/>
    <property type="match status" value="1"/>
</dbReference>
<dbReference type="SUPFAM" id="SSF53850">
    <property type="entry name" value="Periplasmic binding protein-like II"/>
    <property type="match status" value="1"/>
</dbReference>
<protein>
    <submittedName>
        <fullName evidence="6">DNA-binding transcriptional LysR family regulator</fullName>
    </submittedName>
</protein>
<dbReference type="InterPro" id="IPR000847">
    <property type="entry name" value="LysR_HTH_N"/>
</dbReference>